<feature type="transmembrane region" description="Helical" evidence="6">
    <location>
        <begin position="441"/>
        <end position="457"/>
    </location>
</feature>
<evidence type="ECO:0000256" key="6">
    <source>
        <dbReference type="SAM" id="Phobius"/>
    </source>
</evidence>
<keyword evidence="4 6" id="KW-1133">Transmembrane helix</keyword>
<evidence type="ECO:0000256" key="2">
    <source>
        <dbReference type="ARBA" id="ARBA00022475"/>
    </source>
</evidence>
<dbReference type="PANTHER" id="PTHR30250:SF11">
    <property type="entry name" value="O-ANTIGEN TRANSPORTER-RELATED"/>
    <property type="match status" value="1"/>
</dbReference>
<sequence>MKSDTNSISFFKNVLSFSYASLITAAIGFVIIPFATRLFSPSEMGKINLFSTVASLFSMLAIAGIDQSYVRYHAEVSDHGILVGDCIRLSIISWAFVSSIVFLFREYIAKLIIGESSLTLIIILILYILFTNIQRFSSLDYRLKQDAWNYTLHSVLHALANNVLFFFIAYWNRTALFALGMRVFLVILLSVIYIFFFQKSFFSQALHRYKASEKSKILKFGLPLLPASIFYWINGSVSKFILARYWGFDIVGFFGIALTLSSVVGIIQTGFNTFWAPYAMKYYESESVRIQKVHHYIVCILSIFVICLMLFQDIIFLLLDVSYQASQQIFPLLIITHVLYTISETTGLGIPLSGKTYFQAILVFLSMIVNILLCVILIPRFGLIGCAISVVFSDIIMVSLRTILGQKYYKSVDSFKCTIFTVVLLLFTASLNLFLPMFPRIVITILILLVITLVYLHEIERLILIISSLLREYLFKLSGKRKDDS</sequence>
<feature type="transmembrane region" description="Helical" evidence="6">
    <location>
        <begin position="150"/>
        <end position="171"/>
    </location>
</feature>
<comment type="subcellular location">
    <subcellularLocation>
        <location evidence="1">Cell membrane</location>
        <topology evidence="1">Multi-pass membrane protein</topology>
    </subcellularLocation>
</comment>
<evidence type="ECO:0000256" key="5">
    <source>
        <dbReference type="ARBA" id="ARBA00023136"/>
    </source>
</evidence>
<dbReference type="EMBL" id="CP094929">
    <property type="protein sequence ID" value="UOM51569.1"/>
    <property type="molecule type" value="Genomic_DNA"/>
</dbReference>
<feature type="transmembrane region" description="Helical" evidence="6">
    <location>
        <begin position="384"/>
        <end position="403"/>
    </location>
</feature>
<evidence type="ECO:0000256" key="3">
    <source>
        <dbReference type="ARBA" id="ARBA00022692"/>
    </source>
</evidence>
<feature type="transmembrane region" description="Helical" evidence="6">
    <location>
        <begin position="217"/>
        <end position="233"/>
    </location>
</feature>
<evidence type="ECO:0000256" key="4">
    <source>
        <dbReference type="ARBA" id="ARBA00022989"/>
    </source>
</evidence>
<name>A0ABY4DBZ6_9SPIR</name>
<evidence type="ECO:0000313" key="8">
    <source>
        <dbReference type="Proteomes" id="UP000829708"/>
    </source>
</evidence>
<feature type="transmembrane region" description="Helical" evidence="6">
    <location>
        <begin position="253"/>
        <end position="275"/>
    </location>
</feature>
<protein>
    <submittedName>
        <fullName evidence="7">Oligosaccharide flippase family protein</fullName>
    </submittedName>
</protein>
<gene>
    <name evidence="7" type="ORF">MUG09_02120</name>
</gene>
<evidence type="ECO:0000313" key="7">
    <source>
        <dbReference type="EMBL" id="UOM51569.1"/>
    </source>
</evidence>
<dbReference type="Pfam" id="PF01943">
    <property type="entry name" value="Polysacc_synt"/>
    <property type="match status" value="1"/>
</dbReference>
<evidence type="ECO:0000256" key="1">
    <source>
        <dbReference type="ARBA" id="ARBA00004651"/>
    </source>
</evidence>
<dbReference type="RefSeq" id="WP_244773041.1">
    <property type="nucleotide sequence ID" value="NZ_CP094929.1"/>
</dbReference>
<keyword evidence="2" id="KW-1003">Cell membrane</keyword>
<feature type="transmembrane region" description="Helical" evidence="6">
    <location>
        <begin position="357"/>
        <end position="378"/>
    </location>
</feature>
<keyword evidence="3 6" id="KW-0812">Transmembrane</keyword>
<dbReference type="InterPro" id="IPR002797">
    <property type="entry name" value="Polysacc_synth"/>
</dbReference>
<feature type="transmembrane region" description="Helical" evidence="6">
    <location>
        <begin position="47"/>
        <end position="65"/>
    </location>
</feature>
<keyword evidence="5 6" id="KW-0472">Membrane</keyword>
<feature type="transmembrane region" description="Helical" evidence="6">
    <location>
        <begin position="329"/>
        <end position="350"/>
    </location>
</feature>
<keyword evidence="8" id="KW-1185">Reference proteome</keyword>
<feature type="transmembrane region" description="Helical" evidence="6">
    <location>
        <begin position="296"/>
        <end position="317"/>
    </location>
</feature>
<feature type="transmembrane region" description="Helical" evidence="6">
    <location>
        <begin position="12"/>
        <end position="35"/>
    </location>
</feature>
<reference evidence="8" key="1">
    <citation type="journal article" date="2024" name="J Bioinform Genom">
        <title>Complete genome sequence of the type strain bacterium Sphaerochaeta associata GLS2t (VKM B-2742)t.</title>
        <authorList>
            <person name="Troshina O.Y."/>
            <person name="Tepeeva A.N."/>
            <person name="Arzamasceva V.O."/>
            <person name="Whitman W.B."/>
            <person name="Varghese N."/>
            <person name="Shapiro N."/>
            <person name="Woyke T."/>
            <person name="Kripides N.C."/>
            <person name="Vasilenko O.V."/>
        </authorList>
    </citation>
    <scope>NUCLEOTIDE SEQUENCE [LARGE SCALE GENOMIC DNA]</scope>
    <source>
        <strain evidence="8">GLS2T</strain>
    </source>
</reference>
<proteinExistence type="predicted"/>
<dbReference type="InterPro" id="IPR050833">
    <property type="entry name" value="Poly_Biosynth_Transport"/>
</dbReference>
<accession>A0ABY4DBZ6</accession>
<dbReference type="PANTHER" id="PTHR30250">
    <property type="entry name" value="PST FAMILY PREDICTED COLANIC ACID TRANSPORTER"/>
    <property type="match status" value="1"/>
</dbReference>
<dbReference type="Proteomes" id="UP000829708">
    <property type="component" value="Chromosome"/>
</dbReference>
<feature type="transmembrane region" description="Helical" evidence="6">
    <location>
        <begin position="111"/>
        <end position="130"/>
    </location>
</feature>
<organism evidence="7 8">
    <name type="scientific">Sphaerochaeta associata</name>
    <dbReference type="NCBI Taxonomy" id="1129264"/>
    <lineage>
        <taxon>Bacteria</taxon>
        <taxon>Pseudomonadati</taxon>
        <taxon>Spirochaetota</taxon>
        <taxon>Spirochaetia</taxon>
        <taxon>Spirochaetales</taxon>
        <taxon>Sphaerochaetaceae</taxon>
        <taxon>Sphaerochaeta</taxon>
    </lineage>
</organism>
<feature type="transmembrane region" description="Helical" evidence="6">
    <location>
        <begin position="177"/>
        <end position="196"/>
    </location>
</feature>
<feature type="transmembrane region" description="Helical" evidence="6">
    <location>
        <begin position="415"/>
        <end position="435"/>
    </location>
</feature>
<feature type="transmembrane region" description="Helical" evidence="6">
    <location>
        <begin position="86"/>
        <end position="105"/>
    </location>
</feature>